<dbReference type="SUPFAM" id="SSF55785">
    <property type="entry name" value="PYP-like sensor domain (PAS domain)"/>
    <property type="match status" value="1"/>
</dbReference>
<feature type="domain" description="PAC" evidence="16">
    <location>
        <begin position="304"/>
        <end position="358"/>
    </location>
</feature>
<evidence type="ECO:0000256" key="5">
    <source>
        <dbReference type="ARBA" id="ARBA00022741"/>
    </source>
</evidence>
<reference evidence="17 18" key="1">
    <citation type="submission" date="2016-10" db="EMBL/GenBank/DDBJ databases">
        <authorList>
            <person name="de Groot N.N."/>
        </authorList>
    </citation>
    <scope>NUCLEOTIDE SEQUENCE [LARGE SCALE GENOMIC DNA]</scope>
    <source>
        <strain evidence="17 18">DSM 25294</strain>
    </source>
</reference>
<dbReference type="EC" id="2.7.13.3" evidence="2"/>
<dbReference type="Pfam" id="PF00072">
    <property type="entry name" value="Response_reg"/>
    <property type="match status" value="1"/>
</dbReference>
<evidence type="ECO:0000256" key="1">
    <source>
        <dbReference type="ARBA" id="ARBA00000085"/>
    </source>
</evidence>
<comment type="catalytic activity">
    <reaction evidence="1">
        <text>ATP + protein L-histidine = ADP + protein N-phospho-L-histidine.</text>
        <dbReference type="EC" id="2.7.13.3"/>
    </reaction>
</comment>
<dbReference type="CDD" id="cd16922">
    <property type="entry name" value="HATPase_EvgS-ArcB-TorS-like"/>
    <property type="match status" value="1"/>
</dbReference>
<evidence type="ECO:0000256" key="11">
    <source>
        <dbReference type="PROSITE-ProRule" id="PRU00169"/>
    </source>
</evidence>
<dbReference type="SUPFAM" id="SSF55874">
    <property type="entry name" value="ATPase domain of HSP90 chaperone/DNA topoisomerase II/histidine kinase"/>
    <property type="match status" value="1"/>
</dbReference>
<feature type="domain" description="PAS" evidence="15">
    <location>
        <begin position="233"/>
        <end position="279"/>
    </location>
</feature>
<feature type="transmembrane region" description="Helical" evidence="12">
    <location>
        <begin position="178"/>
        <end position="200"/>
    </location>
</feature>
<name>A0A1G9GKJ8_9RHOB</name>
<dbReference type="PROSITE" id="PS50109">
    <property type="entry name" value="HIS_KIN"/>
    <property type="match status" value="1"/>
</dbReference>
<feature type="domain" description="Response regulatory" evidence="14">
    <location>
        <begin position="624"/>
        <end position="743"/>
    </location>
</feature>
<feature type="transmembrane region" description="Helical" evidence="12">
    <location>
        <begin position="41"/>
        <end position="63"/>
    </location>
</feature>
<dbReference type="InterPro" id="IPR001789">
    <property type="entry name" value="Sig_transdc_resp-reg_receiver"/>
</dbReference>
<evidence type="ECO:0000256" key="9">
    <source>
        <dbReference type="ARBA" id="ARBA00064003"/>
    </source>
</evidence>
<keyword evidence="7" id="KW-0067">ATP-binding</keyword>
<dbReference type="InterPro" id="IPR003661">
    <property type="entry name" value="HisK_dim/P_dom"/>
</dbReference>
<keyword evidence="12" id="KW-0812">Transmembrane</keyword>
<keyword evidence="3 11" id="KW-0597">Phosphoprotein</keyword>
<protein>
    <recommendedName>
        <fullName evidence="10">Sensory/regulatory protein RpfC</fullName>
        <ecNumber evidence="2">2.7.13.3</ecNumber>
    </recommendedName>
</protein>
<evidence type="ECO:0000259" key="13">
    <source>
        <dbReference type="PROSITE" id="PS50109"/>
    </source>
</evidence>
<evidence type="ECO:0000256" key="7">
    <source>
        <dbReference type="ARBA" id="ARBA00022840"/>
    </source>
</evidence>
<dbReference type="GO" id="GO:0000155">
    <property type="term" value="F:phosphorelay sensor kinase activity"/>
    <property type="evidence" value="ECO:0007669"/>
    <property type="project" value="InterPro"/>
</dbReference>
<dbReference type="CDD" id="cd17546">
    <property type="entry name" value="REC_hyHK_CKI1_RcsC-like"/>
    <property type="match status" value="1"/>
</dbReference>
<evidence type="ECO:0000313" key="18">
    <source>
        <dbReference type="Proteomes" id="UP000199382"/>
    </source>
</evidence>
<dbReference type="Proteomes" id="UP000199382">
    <property type="component" value="Unassembled WGS sequence"/>
</dbReference>
<dbReference type="OrthoDB" id="9801651at2"/>
<dbReference type="SUPFAM" id="SSF47384">
    <property type="entry name" value="Homodimeric domain of signal transducing histidine kinase"/>
    <property type="match status" value="1"/>
</dbReference>
<dbReference type="InterPro" id="IPR036890">
    <property type="entry name" value="HATPase_C_sf"/>
</dbReference>
<dbReference type="AlphaFoldDB" id="A0A1G9GKJ8"/>
<keyword evidence="4" id="KW-0808">Transferase</keyword>
<keyword evidence="6 17" id="KW-0418">Kinase</keyword>
<dbReference type="Pfam" id="PF13426">
    <property type="entry name" value="PAS_9"/>
    <property type="match status" value="1"/>
</dbReference>
<dbReference type="SMART" id="SM00091">
    <property type="entry name" value="PAS"/>
    <property type="match status" value="1"/>
</dbReference>
<sequence>MDPRMKEADEALEQFRASRTAEGRFLSYCRGRSRSFRTRQAIVFVLFPVMYHLGGLQMAILAATVSVSGEAFDCYVLSRYAKRSALGDRLPPAIGLTTLTGGLQAGANAFAITLMFSLGHGDTRVLAGAACFAGILDAALVFSAHRGASIIRIIAYFISASVITYQEWLRNGISDPSLIYEALSICFLIYVCWLIVRHVFKTQERSNKSRMRTLENARELAHTNAALEQSRQTTRRLALVAEHASDCVIVTDQNGIITWVNRAFSRITGYSYAEAVGRNVTFLNGAQTDAASAERLNKARDEMRPIRIEIINHHKDGNPIWVDVNMSPLFDEQGDLLSFVSIERDIGEAKEREQALAEARRVAEDSVRARRNFLATMSHEIRTPMNGVIGTTELLLETDLDRQQETLVRTISSSGDSLLAIINEILDFSRLEEGRLEVIVDPFDPDRCFESAIDLVQPLADAKGLRLRMVLPSSLPQRLIGDERRLSQVLLNLLGNAIKFTEIGNVELEVSVRLVDGTCDLLVLVRDTGVGIEASQLERVFESFVQADSKIAGRFGGTGLGLAISRLLVRAMGGEISVSSAPGSGTVFFVSLTLPIAEQDTESRSVSERISELPPVTEDLSGVRILVAEDNRTNTMLLERMLAGTGASLLLTENGREALELFRQHAPDIVLMDLHMPILDGLAATGLMRQAEKDSGATPVPIIALTANAFPEDRDLCIASGMDGIITKPFRKRDLLNAITSALAVEQDPLQSHRDSLTA</sequence>
<dbReference type="SUPFAM" id="SSF52172">
    <property type="entry name" value="CheY-like"/>
    <property type="match status" value="1"/>
</dbReference>
<dbReference type="PROSITE" id="PS50113">
    <property type="entry name" value="PAC"/>
    <property type="match status" value="1"/>
</dbReference>
<dbReference type="PROSITE" id="PS50112">
    <property type="entry name" value="PAS"/>
    <property type="match status" value="1"/>
</dbReference>
<dbReference type="Gene3D" id="3.30.450.20">
    <property type="entry name" value="PAS domain"/>
    <property type="match status" value="1"/>
</dbReference>
<dbReference type="NCBIfam" id="TIGR00229">
    <property type="entry name" value="sensory_box"/>
    <property type="match status" value="1"/>
</dbReference>
<dbReference type="GO" id="GO:0005524">
    <property type="term" value="F:ATP binding"/>
    <property type="evidence" value="ECO:0007669"/>
    <property type="project" value="UniProtKB-KW"/>
</dbReference>
<evidence type="ECO:0000256" key="3">
    <source>
        <dbReference type="ARBA" id="ARBA00022553"/>
    </source>
</evidence>
<evidence type="ECO:0000259" key="14">
    <source>
        <dbReference type="PROSITE" id="PS50110"/>
    </source>
</evidence>
<dbReference type="InterPro" id="IPR035965">
    <property type="entry name" value="PAS-like_dom_sf"/>
</dbReference>
<dbReference type="Pfam" id="PF02518">
    <property type="entry name" value="HATPase_c"/>
    <property type="match status" value="1"/>
</dbReference>
<dbReference type="Gene3D" id="3.30.565.10">
    <property type="entry name" value="Histidine kinase-like ATPase, C-terminal domain"/>
    <property type="match status" value="1"/>
</dbReference>
<dbReference type="InterPro" id="IPR000700">
    <property type="entry name" value="PAS-assoc_C"/>
</dbReference>
<dbReference type="Gene3D" id="3.40.50.2300">
    <property type="match status" value="1"/>
</dbReference>
<keyword evidence="5" id="KW-0547">Nucleotide-binding</keyword>
<dbReference type="RefSeq" id="WP_093162189.1">
    <property type="nucleotide sequence ID" value="NZ_FNEK01000064.1"/>
</dbReference>
<dbReference type="Pfam" id="PF00512">
    <property type="entry name" value="HisKA"/>
    <property type="match status" value="1"/>
</dbReference>
<dbReference type="CDD" id="cd00082">
    <property type="entry name" value="HisKA"/>
    <property type="match status" value="1"/>
</dbReference>
<evidence type="ECO:0000313" key="17">
    <source>
        <dbReference type="EMBL" id="SDL01199.1"/>
    </source>
</evidence>
<dbReference type="SMART" id="SM00448">
    <property type="entry name" value="REC"/>
    <property type="match status" value="1"/>
</dbReference>
<keyword evidence="12" id="KW-0472">Membrane</keyword>
<accession>A0A1G9GKJ8</accession>
<dbReference type="Gene3D" id="1.10.287.130">
    <property type="match status" value="1"/>
</dbReference>
<evidence type="ECO:0000259" key="15">
    <source>
        <dbReference type="PROSITE" id="PS50112"/>
    </source>
</evidence>
<dbReference type="InterPro" id="IPR011006">
    <property type="entry name" value="CheY-like_superfamily"/>
</dbReference>
<evidence type="ECO:0000256" key="4">
    <source>
        <dbReference type="ARBA" id="ARBA00022679"/>
    </source>
</evidence>
<keyword evidence="18" id="KW-1185">Reference proteome</keyword>
<dbReference type="InterPro" id="IPR036097">
    <property type="entry name" value="HisK_dim/P_sf"/>
</dbReference>
<dbReference type="PANTHER" id="PTHR45339:SF1">
    <property type="entry name" value="HYBRID SIGNAL TRANSDUCTION HISTIDINE KINASE J"/>
    <property type="match status" value="1"/>
</dbReference>
<evidence type="ECO:0000256" key="2">
    <source>
        <dbReference type="ARBA" id="ARBA00012438"/>
    </source>
</evidence>
<dbReference type="InterPro" id="IPR001610">
    <property type="entry name" value="PAC"/>
</dbReference>
<dbReference type="PROSITE" id="PS50110">
    <property type="entry name" value="RESPONSE_REGULATORY"/>
    <property type="match status" value="1"/>
</dbReference>
<feature type="transmembrane region" description="Helical" evidence="12">
    <location>
        <begin position="125"/>
        <end position="142"/>
    </location>
</feature>
<evidence type="ECO:0000259" key="16">
    <source>
        <dbReference type="PROSITE" id="PS50113"/>
    </source>
</evidence>
<gene>
    <name evidence="17" type="ORF">SAMN04488026_10644</name>
</gene>
<keyword evidence="12" id="KW-1133">Transmembrane helix</keyword>
<keyword evidence="8" id="KW-0902">Two-component regulatory system</keyword>
<feature type="domain" description="Histidine kinase" evidence="13">
    <location>
        <begin position="376"/>
        <end position="596"/>
    </location>
</feature>
<dbReference type="InterPro" id="IPR003594">
    <property type="entry name" value="HATPase_dom"/>
</dbReference>
<dbReference type="SMART" id="SM00387">
    <property type="entry name" value="HATPase_c"/>
    <property type="match status" value="1"/>
</dbReference>
<dbReference type="PANTHER" id="PTHR45339">
    <property type="entry name" value="HYBRID SIGNAL TRANSDUCTION HISTIDINE KINASE J"/>
    <property type="match status" value="1"/>
</dbReference>
<evidence type="ECO:0000256" key="8">
    <source>
        <dbReference type="ARBA" id="ARBA00023012"/>
    </source>
</evidence>
<comment type="subunit">
    <text evidence="9">At low DSF concentrations, interacts with RpfF.</text>
</comment>
<evidence type="ECO:0000256" key="6">
    <source>
        <dbReference type="ARBA" id="ARBA00022777"/>
    </source>
</evidence>
<evidence type="ECO:0000256" key="12">
    <source>
        <dbReference type="SAM" id="Phobius"/>
    </source>
</evidence>
<dbReference type="PRINTS" id="PR00344">
    <property type="entry name" value="BCTRLSENSOR"/>
</dbReference>
<organism evidence="17 18">
    <name type="scientific">Aliiruegeria lutimaris</name>
    <dbReference type="NCBI Taxonomy" id="571298"/>
    <lineage>
        <taxon>Bacteria</taxon>
        <taxon>Pseudomonadati</taxon>
        <taxon>Pseudomonadota</taxon>
        <taxon>Alphaproteobacteria</taxon>
        <taxon>Rhodobacterales</taxon>
        <taxon>Roseobacteraceae</taxon>
        <taxon>Aliiruegeria</taxon>
    </lineage>
</organism>
<dbReference type="FunFam" id="1.10.287.130:FF:000002">
    <property type="entry name" value="Two-component osmosensing histidine kinase"/>
    <property type="match status" value="1"/>
</dbReference>
<dbReference type="EMBL" id="FNEK01000064">
    <property type="protein sequence ID" value="SDL01199.1"/>
    <property type="molecule type" value="Genomic_DNA"/>
</dbReference>
<dbReference type="FunFam" id="3.30.565.10:FF:000010">
    <property type="entry name" value="Sensor histidine kinase RcsC"/>
    <property type="match status" value="1"/>
</dbReference>
<feature type="transmembrane region" description="Helical" evidence="12">
    <location>
        <begin position="149"/>
        <end position="166"/>
    </location>
</feature>
<feature type="modified residue" description="4-aspartylphosphate" evidence="11">
    <location>
        <position position="673"/>
    </location>
</feature>
<proteinExistence type="predicted"/>
<dbReference type="SMART" id="SM00388">
    <property type="entry name" value="HisKA"/>
    <property type="match status" value="1"/>
</dbReference>
<evidence type="ECO:0000256" key="10">
    <source>
        <dbReference type="ARBA" id="ARBA00068150"/>
    </source>
</evidence>
<dbReference type="InterPro" id="IPR005467">
    <property type="entry name" value="His_kinase_dom"/>
</dbReference>
<dbReference type="SMART" id="SM00086">
    <property type="entry name" value="PAC"/>
    <property type="match status" value="1"/>
</dbReference>
<dbReference type="InterPro" id="IPR000014">
    <property type="entry name" value="PAS"/>
</dbReference>
<dbReference type="STRING" id="571298.SAMN04488026_10644"/>
<dbReference type="CDD" id="cd00130">
    <property type="entry name" value="PAS"/>
    <property type="match status" value="1"/>
</dbReference>
<dbReference type="InterPro" id="IPR004358">
    <property type="entry name" value="Sig_transdc_His_kin-like_C"/>
</dbReference>